<proteinExistence type="predicted"/>
<accession>A0ABP1G3A7</accession>
<gene>
    <name evidence="2" type="primary">g9531</name>
    <name evidence="2" type="ORF">VP750_LOCUS8587</name>
</gene>
<protein>
    <submittedName>
        <fullName evidence="2">G9531 protein</fullName>
    </submittedName>
</protein>
<evidence type="ECO:0000313" key="3">
    <source>
        <dbReference type="Proteomes" id="UP001497392"/>
    </source>
</evidence>
<dbReference type="EMBL" id="CAXHTA020000016">
    <property type="protein sequence ID" value="CAL5226681.1"/>
    <property type="molecule type" value="Genomic_DNA"/>
</dbReference>
<sequence>MAPPEFTLRDSDIRLTAAQTRSILRGVQDVSQAGRAIKLPPGWRFESGDGHVLLSKARQVRSDPTTSVRRMFSHTSRNVQPSAVGSSTSTQSAVPDREAAARIIQGHFRHRRERQGRLYCSATVTAYHKPDGHQSGSYPSDLRVGDTTYRFFNQIIVNAPKSALQIPGNADGIIDVNSNDPDVRLKLDALQRDPEWQHLSRHFGTYIRFVKISDVVAIEPVRRSSQRFRNDDSYDKIACVGMDYTLDPDATRLGPLLVPRPHSPWVSRNYLARRCWHTTLFDSYADHFPQLGQKCQIQLQYPEDDKGRSLEEMVDLFFRPLRLALEVFRRSKAGIELVYHPSWSGKELTTSIHPACLRVLAHGDHVWPLRALPPSPAATIRVPAAPRRRRAVVRKYISSMDELVEQIRQTHKEAHESGSRGSRDLYWHEPHLHNILTSLVIDERYVPIVHAPDGKVASLGIRVDDRTAVTIRAYNTSVEHHSLPPFASPEEFECYMRCKDMITDVLRTSNHVSTYGPGVMDAVALCYRGPITCRLPACDDETHGGKSWPQMDISKCYTSMLMKLDFLPVTCEFDTFHAYDGRGVRRHRIYIVEAHINSIYLPKRFNMCSGDTLRHHQETAYTILSQLVPSKCLENSAITDVVRRVYEAPMRDCYKKATLNMEVGTLGKRFHTSCKSECYHQAEHARAEHTLGPEDKLGAVRDDSGRPLWIVSKRVREQMTSGFYWFNFMVLDRSLHEMCKLASKMEAAGLSVLAIKTDAIQYDGCAEEFMSTHRNLMQAPGSAHDNIGRIRHCTDTEPLPFKAWEPAQNDPPLLNPDLHCSPRTILPVHDRLCADSEMPAYLAQFYRYFDHQSRVAVLSRFPQSGKSWIMQQWVFARARRCLFVTPDNALSDQLAGMAREADKQTLDPARQGEPCPIIQCCTANRLFGIAADGSHFRGLDTSDFDTFIFEEAGRLTVSLLARVRMFLDKEAGDRKVLCNYDCRQNAPIESLNNVPSGYYERVLGNLFPIQIHLDTNKTVDTRQHQRLQDMEADLFVAELNPMQFCSKWFREVQERDISRGPRYITLENTTMSRINNRLSDRRGSQILLHVGQLWRCREHFDQAEAKSVVNLTYKLTALEATRCHLVSMSGLHELSVSRSRLLGSFEPPYASTCHSMQGTSTPEPLVICDIGHYHMTREWLWTSVTRKQGNLDDISWIRIDHDSKKRARSIALQKIQGYRAQDAARGIDHASVVDYIDVDWVLGEDRRLRNRCAGGLCGGSIMGYRYTVQRLDNRGDHADPLPHTKNNCTLVCLQCNRTIQ</sequence>
<feature type="compositionally biased region" description="Polar residues" evidence="1">
    <location>
        <begin position="75"/>
        <end position="93"/>
    </location>
</feature>
<evidence type="ECO:0000256" key="1">
    <source>
        <dbReference type="SAM" id="MobiDB-lite"/>
    </source>
</evidence>
<keyword evidence="3" id="KW-1185">Reference proteome</keyword>
<feature type="region of interest" description="Disordered" evidence="1">
    <location>
        <begin position="75"/>
        <end position="96"/>
    </location>
</feature>
<organism evidence="2 3">
    <name type="scientific">Coccomyxa viridis</name>
    <dbReference type="NCBI Taxonomy" id="1274662"/>
    <lineage>
        <taxon>Eukaryota</taxon>
        <taxon>Viridiplantae</taxon>
        <taxon>Chlorophyta</taxon>
        <taxon>core chlorophytes</taxon>
        <taxon>Trebouxiophyceae</taxon>
        <taxon>Trebouxiophyceae incertae sedis</taxon>
        <taxon>Coccomyxaceae</taxon>
        <taxon>Coccomyxa</taxon>
    </lineage>
</organism>
<dbReference type="Proteomes" id="UP001497392">
    <property type="component" value="Unassembled WGS sequence"/>
</dbReference>
<evidence type="ECO:0000313" key="2">
    <source>
        <dbReference type="EMBL" id="CAL5226681.1"/>
    </source>
</evidence>
<comment type="caution">
    <text evidence="2">The sequence shown here is derived from an EMBL/GenBank/DDBJ whole genome shotgun (WGS) entry which is preliminary data.</text>
</comment>
<name>A0ABP1G3A7_9CHLO</name>
<reference evidence="2 3" key="1">
    <citation type="submission" date="2024-06" db="EMBL/GenBank/DDBJ databases">
        <authorList>
            <person name="Kraege A."/>
            <person name="Thomma B."/>
        </authorList>
    </citation>
    <scope>NUCLEOTIDE SEQUENCE [LARGE SCALE GENOMIC DNA]</scope>
</reference>